<protein>
    <submittedName>
        <fullName evidence="2">Uncharacterized protein</fullName>
    </submittedName>
</protein>
<dbReference type="OMA" id="EEHAREF"/>
<evidence type="ECO:0000256" key="1">
    <source>
        <dbReference type="SAM" id="MobiDB-lite"/>
    </source>
</evidence>
<feature type="region of interest" description="Disordered" evidence="1">
    <location>
        <begin position="1"/>
        <end position="25"/>
    </location>
</feature>
<gene>
    <name evidence="2" type="ORF">TRAPUB_4669</name>
</gene>
<dbReference type="AlphaFoldDB" id="A0A1M2VAH7"/>
<evidence type="ECO:0000313" key="3">
    <source>
        <dbReference type="Proteomes" id="UP000184267"/>
    </source>
</evidence>
<keyword evidence="3" id="KW-1185">Reference proteome</keyword>
<sequence>MTCTLHSRLPAERKPKGRKGYPPLKDEWDIDRDFDAKLAVEQTESPYGLQYGSKEGGRGIAVLRWARAFLRYKTGDESIVDNLKSVHSGLTGATKLPMNIIRIATARAGNLKDLNIEQFRAAGEIPEEKVLTILQKYLGQPRWYLDWHYVTRNNLRPSLQSGAFQALVGIAVNFDPAGASDNEQVCCLGLFSGAPRHGVTVVESCCLLPSLTFRHHPPWMP</sequence>
<reference evidence="2 3" key="1">
    <citation type="submission" date="2016-10" db="EMBL/GenBank/DDBJ databases">
        <title>Genome sequence of the basidiomycete white-rot fungus Trametes pubescens.</title>
        <authorList>
            <person name="Makela M.R."/>
            <person name="Granchi Z."/>
            <person name="Peng M."/>
            <person name="De Vries R.P."/>
            <person name="Grigoriev I."/>
            <person name="Riley R."/>
            <person name="Hilden K."/>
        </authorList>
    </citation>
    <scope>NUCLEOTIDE SEQUENCE [LARGE SCALE GENOMIC DNA]</scope>
    <source>
        <strain evidence="2 3">FBCC735</strain>
    </source>
</reference>
<comment type="caution">
    <text evidence="2">The sequence shown here is derived from an EMBL/GenBank/DDBJ whole genome shotgun (WGS) entry which is preliminary data.</text>
</comment>
<organism evidence="2 3">
    <name type="scientific">Trametes pubescens</name>
    <name type="common">White-rot fungus</name>
    <dbReference type="NCBI Taxonomy" id="154538"/>
    <lineage>
        <taxon>Eukaryota</taxon>
        <taxon>Fungi</taxon>
        <taxon>Dikarya</taxon>
        <taxon>Basidiomycota</taxon>
        <taxon>Agaricomycotina</taxon>
        <taxon>Agaricomycetes</taxon>
        <taxon>Polyporales</taxon>
        <taxon>Polyporaceae</taxon>
        <taxon>Trametes</taxon>
    </lineage>
</organism>
<dbReference type="Proteomes" id="UP000184267">
    <property type="component" value="Unassembled WGS sequence"/>
</dbReference>
<accession>A0A1M2VAH7</accession>
<evidence type="ECO:0000313" key="2">
    <source>
        <dbReference type="EMBL" id="OJT04604.1"/>
    </source>
</evidence>
<name>A0A1M2VAH7_TRAPU</name>
<dbReference type="OrthoDB" id="10473004at2759"/>
<dbReference type="EMBL" id="MNAD01001529">
    <property type="protein sequence ID" value="OJT04604.1"/>
    <property type="molecule type" value="Genomic_DNA"/>
</dbReference>
<proteinExistence type="predicted"/>